<dbReference type="PANTHER" id="PTHR24180">
    <property type="entry name" value="CYCLIN-DEPENDENT KINASE INHIBITOR 2C-RELATED"/>
    <property type="match status" value="1"/>
</dbReference>
<gene>
    <name evidence="5" type="ORF">ASPCADRAFT_204118</name>
</gene>
<reference evidence="6" key="1">
    <citation type="journal article" date="2017" name="Genome Biol.">
        <title>Comparative genomics reveals high biological diversity and specific adaptations in the industrially and medically important fungal genus Aspergillus.</title>
        <authorList>
            <person name="de Vries R.P."/>
            <person name="Riley R."/>
            <person name="Wiebenga A."/>
            <person name="Aguilar-Osorio G."/>
            <person name="Amillis S."/>
            <person name="Uchima C.A."/>
            <person name="Anderluh G."/>
            <person name="Asadollahi M."/>
            <person name="Askin M."/>
            <person name="Barry K."/>
            <person name="Battaglia E."/>
            <person name="Bayram O."/>
            <person name="Benocci T."/>
            <person name="Braus-Stromeyer S.A."/>
            <person name="Caldana C."/>
            <person name="Canovas D."/>
            <person name="Cerqueira G.C."/>
            <person name="Chen F."/>
            <person name="Chen W."/>
            <person name="Choi C."/>
            <person name="Clum A."/>
            <person name="Dos Santos R.A."/>
            <person name="Damasio A.R."/>
            <person name="Diallinas G."/>
            <person name="Emri T."/>
            <person name="Fekete E."/>
            <person name="Flipphi M."/>
            <person name="Freyberg S."/>
            <person name="Gallo A."/>
            <person name="Gournas C."/>
            <person name="Habgood R."/>
            <person name="Hainaut M."/>
            <person name="Harispe M.L."/>
            <person name="Henrissat B."/>
            <person name="Hilden K.S."/>
            <person name="Hope R."/>
            <person name="Hossain A."/>
            <person name="Karabika E."/>
            <person name="Karaffa L."/>
            <person name="Karanyi Z."/>
            <person name="Krasevec N."/>
            <person name="Kuo A."/>
            <person name="Kusch H."/>
            <person name="LaButti K."/>
            <person name="Lagendijk E.L."/>
            <person name="Lapidus A."/>
            <person name="Levasseur A."/>
            <person name="Lindquist E."/>
            <person name="Lipzen A."/>
            <person name="Logrieco A.F."/>
            <person name="MacCabe A."/>
            <person name="Maekelae M.R."/>
            <person name="Malavazi I."/>
            <person name="Melin P."/>
            <person name="Meyer V."/>
            <person name="Mielnichuk N."/>
            <person name="Miskei M."/>
            <person name="Molnar A.P."/>
            <person name="Mule G."/>
            <person name="Ngan C.Y."/>
            <person name="Orejas M."/>
            <person name="Orosz E."/>
            <person name="Ouedraogo J.P."/>
            <person name="Overkamp K.M."/>
            <person name="Park H.-S."/>
            <person name="Perrone G."/>
            <person name="Piumi F."/>
            <person name="Punt P.J."/>
            <person name="Ram A.F."/>
            <person name="Ramon A."/>
            <person name="Rauscher S."/>
            <person name="Record E."/>
            <person name="Riano-Pachon D.M."/>
            <person name="Robert V."/>
            <person name="Roehrig J."/>
            <person name="Ruller R."/>
            <person name="Salamov A."/>
            <person name="Salih N.S."/>
            <person name="Samson R.A."/>
            <person name="Sandor E."/>
            <person name="Sanguinetti M."/>
            <person name="Schuetze T."/>
            <person name="Sepcic K."/>
            <person name="Shelest E."/>
            <person name="Sherlock G."/>
            <person name="Sophianopoulou V."/>
            <person name="Squina F.M."/>
            <person name="Sun H."/>
            <person name="Susca A."/>
            <person name="Todd R.B."/>
            <person name="Tsang A."/>
            <person name="Unkles S.E."/>
            <person name="van de Wiele N."/>
            <person name="van Rossen-Uffink D."/>
            <person name="Oliveira J.V."/>
            <person name="Vesth T.C."/>
            <person name="Visser J."/>
            <person name="Yu J.-H."/>
            <person name="Zhou M."/>
            <person name="Andersen M.R."/>
            <person name="Archer D.B."/>
            <person name="Baker S.E."/>
            <person name="Benoit I."/>
            <person name="Brakhage A.A."/>
            <person name="Braus G.H."/>
            <person name="Fischer R."/>
            <person name="Frisvad J.C."/>
            <person name="Goldman G.H."/>
            <person name="Houbraken J."/>
            <person name="Oakley B."/>
            <person name="Pocsi I."/>
            <person name="Scazzocchio C."/>
            <person name="Seiboth B."/>
            <person name="vanKuyk P.A."/>
            <person name="Wortman J."/>
            <person name="Dyer P.S."/>
            <person name="Grigoriev I.V."/>
        </authorList>
    </citation>
    <scope>NUCLEOTIDE SEQUENCE [LARGE SCALE GENOMIC DNA]</scope>
    <source>
        <strain evidence="6">ITEM 5010</strain>
    </source>
</reference>
<name>A0A1R3S0J2_ASPC5</name>
<dbReference type="OrthoDB" id="20872at2759"/>
<feature type="compositionally biased region" description="Pro residues" evidence="4">
    <location>
        <begin position="227"/>
        <end position="239"/>
    </location>
</feature>
<evidence type="ECO:0000256" key="2">
    <source>
        <dbReference type="ARBA" id="ARBA00023043"/>
    </source>
</evidence>
<feature type="compositionally biased region" description="Polar residues" evidence="4">
    <location>
        <begin position="290"/>
        <end position="301"/>
    </location>
</feature>
<dbReference type="VEuPathDB" id="FungiDB:ASPCADRAFT_204118"/>
<accession>A0A1R3S0J2</accession>
<evidence type="ECO:0000256" key="3">
    <source>
        <dbReference type="PROSITE-ProRule" id="PRU00023"/>
    </source>
</evidence>
<evidence type="ECO:0000313" key="5">
    <source>
        <dbReference type="EMBL" id="OOG00222.1"/>
    </source>
</evidence>
<evidence type="ECO:0000256" key="1">
    <source>
        <dbReference type="ARBA" id="ARBA00022737"/>
    </source>
</evidence>
<dbReference type="Proteomes" id="UP000188318">
    <property type="component" value="Unassembled WGS sequence"/>
</dbReference>
<feature type="non-terminal residue" evidence="5">
    <location>
        <position position="523"/>
    </location>
</feature>
<dbReference type="PROSITE" id="PS50088">
    <property type="entry name" value="ANK_REPEAT"/>
    <property type="match status" value="1"/>
</dbReference>
<dbReference type="STRING" id="602072.A0A1R3S0J2"/>
<dbReference type="SUPFAM" id="SSF48403">
    <property type="entry name" value="Ankyrin repeat"/>
    <property type="match status" value="1"/>
</dbReference>
<dbReference type="SMART" id="SM00248">
    <property type="entry name" value="ANK"/>
    <property type="match status" value="5"/>
</dbReference>
<dbReference type="Pfam" id="PF12796">
    <property type="entry name" value="Ank_2"/>
    <property type="match status" value="2"/>
</dbReference>
<organism evidence="5 6">
    <name type="scientific">Aspergillus carbonarius (strain ITEM 5010)</name>
    <dbReference type="NCBI Taxonomy" id="602072"/>
    <lineage>
        <taxon>Eukaryota</taxon>
        <taxon>Fungi</taxon>
        <taxon>Dikarya</taxon>
        <taxon>Ascomycota</taxon>
        <taxon>Pezizomycotina</taxon>
        <taxon>Eurotiomycetes</taxon>
        <taxon>Eurotiomycetidae</taxon>
        <taxon>Eurotiales</taxon>
        <taxon>Aspergillaceae</taxon>
        <taxon>Aspergillus</taxon>
        <taxon>Aspergillus subgen. Circumdati</taxon>
    </lineage>
</organism>
<dbReference type="EMBL" id="KV907494">
    <property type="protein sequence ID" value="OOG00222.1"/>
    <property type="molecule type" value="Genomic_DNA"/>
</dbReference>
<dbReference type="PANTHER" id="PTHR24180:SF45">
    <property type="entry name" value="POLY [ADP-RIBOSE] POLYMERASE TANKYRASE"/>
    <property type="match status" value="1"/>
</dbReference>
<dbReference type="InterPro" id="IPR036770">
    <property type="entry name" value="Ankyrin_rpt-contain_sf"/>
</dbReference>
<sequence length="523" mass="57146">MPPSLRLRASCAHFIPPLTATFLDTCRALWAIDAGLTESTAANRTLPEVIVDEVAKKFVAAYRDFQHLDKLVTKLIQYEHRGTLGKLQRGWHRPTHELARIRESLQKTTETLQISVLAFHWSLGDSPLLAESVGIGYAGLAAALDRMAKGRSVMGINKTKALERGNRQMEPSLTSSSFVPSVPPKEPPPPIPVGISSPPQSNPDDNLSSVLSLDSLLLSNPHDRDLPPSPPLEPVPRFPPRMDSQPTRTSSRASGAETLTAPESDVHRDTILKHHRSADPLPRAPHRTPSRTSAASATQLRSALASAVRSRNHKLLEQLLDSGVSPDLGEQIHPLNEAVHQHDFEGMRLLLSFGANPNAPDREAKTPLLTAVEESFYDGAILLLKYRADANYIAEPGQDSPLSRAIANGKINMVQQLLAHGGNPDHETPNGSTVLIELIRQRAPPQLMTLVLEAGCDPNRKGRQGNTALLEAVKSDQVNIVTPSTVRGVCRCCLVAAPTFTRLRDSWNRRLASITLKRCASFY</sequence>
<keyword evidence="6" id="KW-1185">Reference proteome</keyword>
<dbReference type="Gene3D" id="1.25.40.20">
    <property type="entry name" value="Ankyrin repeat-containing domain"/>
    <property type="match status" value="1"/>
</dbReference>
<keyword evidence="2 3" id="KW-0040">ANK repeat</keyword>
<dbReference type="InterPro" id="IPR051637">
    <property type="entry name" value="Ank_repeat_dom-contain_49"/>
</dbReference>
<feature type="compositionally biased region" description="Low complexity" evidence="4">
    <location>
        <begin position="171"/>
        <end position="180"/>
    </location>
</feature>
<feature type="compositionally biased region" description="Low complexity" evidence="4">
    <location>
        <begin position="193"/>
        <end position="220"/>
    </location>
</feature>
<feature type="region of interest" description="Disordered" evidence="4">
    <location>
        <begin position="163"/>
        <end position="304"/>
    </location>
</feature>
<evidence type="ECO:0000256" key="4">
    <source>
        <dbReference type="SAM" id="MobiDB-lite"/>
    </source>
</evidence>
<feature type="compositionally biased region" description="Polar residues" evidence="4">
    <location>
        <begin position="244"/>
        <end position="253"/>
    </location>
</feature>
<feature type="repeat" description="ANK" evidence="3">
    <location>
        <begin position="330"/>
        <end position="362"/>
    </location>
</feature>
<protein>
    <submittedName>
        <fullName evidence="5">Uncharacterized protein</fullName>
    </submittedName>
</protein>
<dbReference type="AlphaFoldDB" id="A0A1R3S0J2"/>
<dbReference type="InterPro" id="IPR002110">
    <property type="entry name" value="Ankyrin_rpt"/>
</dbReference>
<feature type="compositionally biased region" description="Pro residues" evidence="4">
    <location>
        <begin position="181"/>
        <end position="192"/>
    </location>
</feature>
<keyword evidence="1" id="KW-0677">Repeat</keyword>
<proteinExistence type="predicted"/>
<evidence type="ECO:0000313" key="6">
    <source>
        <dbReference type="Proteomes" id="UP000188318"/>
    </source>
</evidence>